<proteinExistence type="predicted"/>
<evidence type="ECO:0000256" key="1">
    <source>
        <dbReference type="SAM" id="MobiDB-lite"/>
    </source>
</evidence>
<evidence type="ECO:0000313" key="2">
    <source>
        <dbReference type="EMBL" id="GFH28834.1"/>
    </source>
</evidence>
<evidence type="ECO:0000313" key="3">
    <source>
        <dbReference type="Proteomes" id="UP000485058"/>
    </source>
</evidence>
<gene>
    <name evidence="2" type="ORF">HaLaN_27387</name>
</gene>
<reference evidence="2 3" key="1">
    <citation type="submission" date="2020-02" db="EMBL/GenBank/DDBJ databases">
        <title>Draft genome sequence of Haematococcus lacustris strain NIES-144.</title>
        <authorList>
            <person name="Morimoto D."/>
            <person name="Nakagawa S."/>
            <person name="Yoshida T."/>
            <person name="Sawayama S."/>
        </authorList>
    </citation>
    <scope>NUCLEOTIDE SEQUENCE [LARGE SCALE GENOMIC DNA]</scope>
    <source>
        <strain evidence="2 3">NIES-144</strain>
    </source>
</reference>
<dbReference type="Proteomes" id="UP000485058">
    <property type="component" value="Unassembled WGS sequence"/>
</dbReference>
<dbReference type="AlphaFoldDB" id="A0A6A0A9L2"/>
<sequence>MSAHCQQSFRQRLKSGLAALESKELEGQATYALRVAIESLQDGRSIQLAFQDVLNGPFISGLESCSRPAIRSRLYLARCTLEAHGLSVGLASGASHAVSALCQYMRQLRAPSLPEVATFARSLMDCLLPALAEHAVNYTAVADTFWSAAGSNRACSHVSSHLGAGPGPCSLLLVAACEGCGGGCEGPAGPAAGAAAVLRAVGPVCRRGVHGAPALRGSAGHLPGPGCPAAPAGPWLSWAPGPGLANAAGCSGGGDGHHCGLTGGRPPGRPRRLLHHPGRNTGPDRPAAMQGAADRQPGRTAP</sequence>
<protein>
    <submittedName>
        <fullName evidence="2">Uncharacterized protein</fullName>
    </submittedName>
</protein>
<name>A0A6A0A9L2_HAELA</name>
<accession>A0A6A0A9L2</accession>
<feature type="compositionally biased region" description="Basic residues" evidence="1">
    <location>
        <begin position="268"/>
        <end position="278"/>
    </location>
</feature>
<keyword evidence="3" id="KW-1185">Reference proteome</keyword>
<dbReference type="EMBL" id="BLLF01004058">
    <property type="protein sequence ID" value="GFH28834.1"/>
    <property type="molecule type" value="Genomic_DNA"/>
</dbReference>
<organism evidence="2 3">
    <name type="scientific">Haematococcus lacustris</name>
    <name type="common">Green alga</name>
    <name type="synonym">Haematococcus pluvialis</name>
    <dbReference type="NCBI Taxonomy" id="44745"/>
    <lineage>
        <taxon>Eukaryota</taxon>
        <taxon>Viridiplantae</taxon>
        <taxon>Chlorophyta</taxon>
        <taxon>core chlorophytes</taxon>
        <taxon>Chlorophyceae</taxon>
        <taxon>CS clade</taxon>
        <taxon>Chlamydomonadales</taxon>
        <taxon>Haematococcaceae</taxon>
        <taxon>Haematococcus</taxon>
    </lineage>
</organism>
<feature type="region of interest" description="Disordered" evidence="1">
    <location>
        <begin position="259"/>
        <end position="302"/>
    </location>
</feature>
<comment type="caution">
    <text evidence="2">The sequence shown here is derived from an EMBL/GenBank/DDBJ whole genome shotgun (WGS) entry which is preliminary data.</text>
</comment>